<keyword evidence="3" id="KW-1185">Reference proteome</keyword>
<evidence type="ECO:0000313" key="2">
    <source>
        <dbReference type="EMBL" id="RPA81580.1"/>
    </source>
</evidence>
<feature type="region of interest" description="Disordered" evidence="1">
    <location>
        <begin position="1"/>
        <end position="29"/>
    </location>
</feature>
<gene>
    <name evidence="2" type="ORF">BJ508DRAFT_306412</name>
</gene>
<proteinExistence type="predicted"/>
<reference evidence="2 3" key="1">
    <citation type="journal article" date="2018" name="Nat. Ecol. Evol.">
        <title>Pezizomycetes genomes reveal the molecular basis of ectomycorrhizal truffle lifestyle.</title>
        <authorList>
            <person name="Murat C."/>
            <person name="Payen T."/>
            <person name="Noel B."/>
            <person name="Kuo A."/>
            <person name="Morin E."/>
            <person name="Chen J."/>
            <person name="Kohler A."/>
            <person name="Krizsan K."/>
            <person name="Balestrini R."/>
            <person name="Da Silva C."/>
            <person name="Montanini B."/>
            <person name="Hainaut M."/>
            <person name="Levati E."/>
            <person name="Barry K.W."/>
            <person name="Belfiori B."/>
            <person name="Cichocki N."/>
            <person name="Clum A."/>
            <person name="Dockter R.B."/>
            <person name="Fauchery L."/>
            <person name="Guy J."/>
            <person name="Iotti M."/>
            <person name="Le Tacon F."/>
            <person name="Lindquist E.A."/>
            <person name="Lipzen A."/>
            <person name="Malagnac F."/>
            <person name="Mello A."/>
            <person name="Molinier V."/>
            <person name="Miyauchi S."/>
            <person name="Poulain J."/>
            <person name="Riccioni C."/>
            <person name="Rubini A."/>
            <person name="Sitrit Y."/>
            <person name="Splivallo R."/>
            <person name="Traeger S."/>
            <person name="Wang M."/>
            <person name="Zifcakova L."/>
            <person name="Wipf D."/>
            <person name="Zambonelli A."/>
            <person name="Paolocci F."/>
            <person name="Nowrousian M."/>
            <person name="Ottonello S."/>
            <person name="Baldrian P."/>
            <person name="Spatafora J.W."/>
            <person name="Henrissat B."/>
            <person name="Nagy L.G."/>
            <person name="Aury J.M."/>
            <person name="Wincker P."/>
            <person name="Grigoriev I.V."/>
            <person name="Bonfante P."/>
            <person name="Martin F.M."/>
        </authorList>
    </citation>
    <scope>NUCLEOTIDE SEQUENCE [LARGE SCALE GENOMIC DNA]</scope>
    <source>
        <strain evidence="2 3">RN42</strain>
    </source>
</reference>
<dbReference type="AlphaFoldDB" id="A0A3N4IBP7"/>
<accession>A0A3N4IBP7</accession>
<feature type="compositionally biased region" description="Polar residues" evidence="1">
    <location>
        <begin position="1"/>
        <end position="22"/>
    </location>
</feature>
<dbReference type="EMBL" id="ML119678">
    <property type="protein sequence ID" value="RPA81580.1"/>
    <property type="molecule type" value="Genomic_DNA"/>
</dbReference>
<feature type="region of interest" description="Disordered" evidence="1">
    <location>
        <begin position="84"/>
        <end position="109"/>
    </location>
</feature>
<protein>
    <submittedName>
        <fullName evidence="2">Uncharacterized protein</fullName>
    </submittedName>
</protein>
<feature type="compositionally biased region" description="Polar residues" evidence="1">
    <location>
        <begin position="100"/>
        <end position="109"/>
    </location>
</feature>
<evidence type="ECO:0000256" key="1">
    <source>
        <dbReference type="SAM" id="MobiDB-lite"/>
    </source>
</evidence>
<name>A0A3N4IBP7_ASCIM</name>
<organism evidence="2 3">
    <name type="scientific">Ascobolus immersus RN42</name>
    <dbReference type="NCBI Taxonomy" id="1160509"/>
    <lineage>
        <taxon>Eukaryota</taxon>
        <taxon>Fungi</taxon>
        <taxon>Dikarya</taxon>
        <taxon>Ascomycota</taxon>
        <taxon>Pezizomycotina</taxon>
        <taxon>Pezizomycetes</taxon>
        <taxon>Pezizales</taxon>
        <taxon>Ascobolaceae</taxon>
        <taxon>Ascobolus</taxon>
    </lineage>
</organism>
<evidence type="ECO:0000313" key="3">
    <source>
        <dbReference type="Proteomes" id="UP000275078"/>
    </source>
</evidence>
<dbReference type="Proteomes" id="UP000275078">
    <property type="component" value="Unassembled WGS sequence"/>
</dbReference>
<sequence>MSSQTGQEFNTAQTSRTATSVGNLPLGGDVTPTPTSYENNLERFHFHQSSIQSPFSQLSPLCFLQSKGLMDDFRDWVSLHQQHADASGHPSGSLDDIIPSASSDTATVSQELGEAEHIQPIPIDEAGCRSLDRLIPLTMHTQLVQMADPRLMEPHEPVYQVGLHPNNTATMENAPRSVPFTVLQQYDFGVSEKFKVDGIYPPYRRLHQERGASSAQKIYREILLLTQEHPFATPRKPFEKLENMIRDLAISEGFDFRREPNSLLGGERWIRFIQTVIRLPWFDQRIAHHIARYEPYTDDQGVHYFRMFDRKKRFYWNILDQYLQFRALVEIEKVTNLTEKGTLSRYAISSSMNITEMPAIELQRLERIRRSAYVSYHPMYRAFDHPELFSPGSATSESVADPSGDSVMS</sequence>